<evidence type="ECO:0000259" key="14">
    <source>
        <dbReference type="Pfam" id="PF02852"/>
    </source>
</evidence>
<dbReference type="PANTHER" id="PTHR22912">
    <property type="entry name" value="DISULFIDE OXIDOREDUCTASE"/>
    <property type="match status" value="1"/>
</dbReference>
<dbReference type="Pfam" id="PF02852">
    <property type="entry name" value="Pyr_redox_dim"/>
    <property type="match status" value="1"/>
</dbReference>
<feature type="binding site" evidence="13">
    <location>
        <begin position="184"/>
        <end position="191"/>
    </location>
    <ligand>
        <name>NAD(+)</name>
        <dbReference type="ChEBI" id="CHEBI:57540"/>
    </ligand>
</feature>
<dbReference type="PANTHER" id="PTHR22912:SF93">
    <property type="entry name" value="SOLUBLE PYRIDINE NUCLEOTIDE TRANSHYDROGENASE"/>
    <property type="match status" value="1"/>
</dbReference>
<comment type="function">
    <text evidence="1">Conversion of NADPH, generated by peripheral catabolic pathways, to NADH, which can enter the respiratory chain for energy generation.</text>
</comment>
<keyword evidence="6" id="KW-0963">Cytoplasm</keyword>
<dbReference type="GO" id="GO:0004148">
    <property type="term" value="F:dihydrolipoyl dehydrogenase (NADH) activity"/>
    <property type="evidence" value="ECO:0007669"/>
    <property type="project" value="TreeGrafter"/>
</dbReference>
<feature type="binding site" evidence="13">
    <location>
        <position position="312"/>
    </location>
    <ligand>
        <name>FAD</name>
        <dbReference type="ChEBI" id="CHEBI:57692"/>
    </ligand>
</feature>
<comment type="cofactor">
    <cofactor evidence="13">
        <name>FAD</name>
        <dbReference type="ChEBI" id="CHEBI:57692"/>
    </cofactor>
    <text evidence="13">Binds 1 FAD per subunit.</text>
</comment>
<keyword evidence="7" id="KW-0285">Flavoprotein</keyword>
<dbReference type="PRINTS" id="PR00411">
    <property type="entry name" value="PNDRDTASEI"/>
</dbReference>
<name>A0A7U7GD03_9GAMM</name>
<dbReference type="EC" id="1.6.1.1" evidence="4"/>
<evidence type="ECO:0000256" key="4">
    <source>
        <dbReference type="ARBA" id="ARBA00012772"/>
    </source>
</evidence>
<keyword evidence="8 13" id="KW-0274">FAD</keyword>
<evidence type="ECO:0000256" key="7">
    <source>
        <dbReference type="ARBA" id="ARBA00022630"/>
    </source>
</evidence>
<feature type="binding site" evidence="13">
    <location>
        <position position="53"/>
    </location>
    <ligand>
        <name>FAD</name>
        <dbReference type="ChEBI" id="CHEBI:57692"/>
    </ligand>
</feature>
<evidence type="ECO:0000256" key="5">
    <source>
        <dbReference type="ARBA" id="ARBA00016603"/>
    </source>
</evidence>
<dbReference type="InterPro" id="IPR050151">
    <property type="entry name" value="Class-I_Pyr_Nuc-Dis_Oxidored"/>
</dbReference>
<evidence type="ECO:0000256" key="11">
    <source>
        <dbReference type="ARBA" id="ARBA00023027"/>
    </source>
</evidence>
<dbReference type="Gene3D" id="3.30.390.30">
    <property type="match status" value="1"/>
</dbReference>
<evidence type="ECO:0000256" key="6">
    <source>
        <dbReference type="ARBA" id="ARBA00022490"/>
    </source>
</evidence>
<dbReference type="GO" id="GO:0050660">
    <property type="term" value="F:flavin adenine dinucleotide binding"/>
    <property type="evidence" value="ECO:0007669"/>
    <property type="project" value="TreeGrafter"/>
</dbReference>
<dbReference type="SUPFAM" id="SSF55424">
    <property type="entry name" value="FAD/NAD-linked reductases, dimerisation (C-terminal) domain"/>
    <property type="match status" value="1"/>
</dbReference>
<protein>
    <recommendedName>
        <fullName evidence="5">Soluble pyridine nucleotide transhydrogenase</fullName>
        <ecNumber evidence="4">1.6.1.1</ecNumber>
    </recommendedName>
    <alternativeName>
        <fullName evidence="12">NAD(P)(+) transhydrogenase [B-specific]</fullName>
    </alternativeName>
</protein>
<evidence type="ECO:0000256" key="1">
    <source>
        <dbReference type="ARBA" id="ARBA00002842"/>
    </source>
</evidence>
<dbReference type="InterPro" id="IPR036188">
    <property type="entry name" value="FAD/NAD-bd_sf"/>
</dbReference>
<feature type="binding site" evidence="13">
    <location>
        <position position="271"/>
    </location>
    <ligand>
        <name>NAD(+)</name>
        <dbReference type="ChEBI" id="CHEBI:57540"/>
    </ligand>
</feature>
<dbReference type="PIRSF" id="PIRSF000350">
    <property type="entry name" value="Mercury_reductase_MerA"/>
    <property type="match status" value="1"/>
</dbReference>
<dbReference type="InterPro" id="IPR016156">
    <property type="entry name" value="FAD/NAD-linked_Rdtase_dimer_sf"/>
</dbReference>
<dbReference type="GO" id="GO:0003957">
    <property type="term" value="F:NAD(P)+ transhydrogenase (Si-specific) activity"/>
    <property type="evidence" value="ECO:0007669"/>
    <property type="project" value="UniProtKB-EC"/>
</dbReference>
<evidence type="ECO:0000313" key="17">
    <source>
        <dbReference type="Proteomes" id="UP000019184"/>
    </source>
</evidence>
<dbReference type="FunFam" id="3.50.50.60:FF:000008">
    <property type="entry name" value="Soluble pyridine nucleotide transhydrogenase"/>
    <property type="match status" value="1"/>
</dbReference>
<gene>
    <name evidence="16" type="primary">sthA</name>
    <name evidence="16" type="ORF">BN874_320031</name>
</gene>
<evidence type="ECO:0000256" key="12">
    <source>
        <dbReference type="ARBA" id="ARBA00031183"/>
    </source>
</evidence>
<dbReference type="SUPFAM" id="SSF51905">
    <property type="entry name" value="FAD/NAD(P)-binding domain"/>
    <property type="match status" value="1"/>
</dbReference>
<feature type="domain" description="Pyridine nucleotide-disulphide oxidoreductase dimerisation" evidence="14">
    <location>
        <begin position="347"/>
        <end position="458"/>
    </location>
</feature>
<dbReference type="Gene3D" id="3.50.50.60">
    <property type="entry name" value="FAD/NAD(P)-binding domain"/>
    <property type="match status" value="2"/>
</dbReference>
<dbReference type="InterPro" id="IPR001100">
    <property type="entry name" value="Pyr_nuc-diS_OxRdtase"/>
</dbReference>
<evidence type="ECO:0000259" key="15">
    <source>
        <dbReference type="Pfam" id="PF07992"/>
    </source>
</evidence>
<dbReference type="PRINTS" id="PR00368">
    <property type="entry name" value="FADPNR"/>
</dbReference>
<accession>A0A7U7GD03</accession>
<dbReference type="GO" id="GO:0006103">
    <property type="term" value="P:2-oxoglutarate metabolic process"/>
    <property type="evidence" value="ECO:0007669"/>
    <property type="project" value="TreeGrafter"/>
</dbReference>
<dbReference type="FunFam" id="3.30.390.30:FF:000002">
    <property type="entry name" value="Soluble pyridine nucleotide transhydrogenase"/>
    <property type="match status" value="1"/>
</dbReference>
<comment type="subcellular location">
    <subcellularLocation>
        <location evidence="2">Cytoplasm</location>
    </subcellularLocation>
</comment>
<dbReference type="OrthoDB" id="9800167at2"/>
<reference evidence="16 17" key="1">
    <citation type="journal article" date="2014" name="ISME J.">
        <title>Candidatus Competibacter-lineage genomes retrieved from metagenomes reveal functional metabolic diversity.</title>
        <authorList>
            <person name="McIlroy S.J."/>
            <person name="Albertsen M."/>
            <person name="Andresen E.K."/>
            <person name="Saunders A.M."/>
            <person name="Kristiansen R."/>
            <person name="Stokholm-Bjerregaard M."/>
            <person name="Nielsen K.L."/>
            <person name="Nielsen P.H."/>
        </authorList>
    </citation>
    <scope>NUCLEOTIDE SEQUENCE [LARGE SCALE GENOMIC DNA]</scope>
    <source>
        <strain evidence="16 17">Run_B_J11</strain>
    </source>
</reference>
<sequence>MNDQKYDVIVIGTGPGGEGAAMKAAKDGKSVAVIEKYHLVGGGCTHWGTIPSKALRHSINRVLEFNTSPIFRNALGHALKLSYPELLRSAESVIARQTAMRRDFYERNRITLHHGQARFLDANTLEVHSRQQTEPTLLTADAFVIASGSHPFRPQDIDFNHPCIFDSDTILSLSTTPRSILIYGAGVIGCEYASIFRNMGCKVDLVDTRSQLLSFLDDEIAHALSYHLRDQGVMIRHNEEYQQVEGLPDGAVMDFKSGKKIKADALLWANGRTGNTANMGLEALGITPDRRGQIKVDSNYRTALPHIYAVGDVIGYPSLASAAYDQGRFAATHLIHGSCDHHLVDYIPTGIYTSPEISSVGRSERELTEARVPYEVGHAYFKSLARAQITGRTVGILKLLFHRDTLEILGIHCFGDQAAEIVHIGQAIMAQQGEANTIQYFVNTTFNYPTMAEAYRVAALNGLNRLA</sequence>
<keyword evidence="9" id="KW-0521">NADP</keyword>
<comment type="caution">
    <text evidence="16">The sequence shown here is derived from an EMBL/GenBank/DDBJ whole genome shotgun (WGS) entry which is preliminary data.</text>
</comment>
<evidence type="ECO:0000256" key="2">
    <source>
        <dbReference type="ARBA" id="ARBA00004496"/>
    </source>
</evidence>
<evidence type="ECO:0000256" key="10">
    <source>
        <dbReference type="ARBA" id="ARBA00023002"/>
    </source>
</evidence>
<dbReference type="EMBL" id="CBTK010000246">
    <property type="protein sequence ID" value="CDH46022.1"/>
    <property type="molecule type" value="Genomic_DNA"/>
</dbReference>
<dbReference type="NCBIfam" id="NF003585">
    <property type="entry name" value="PRK05249.1"/>
    <property type="match status" value="1"/>
</dbReference>
<keyword evidence="17" id="KW-1185">Reference proteome</keyword>
<dbReference type="Proteomes" id="UP000019184">
    <property type="component" value="Unassembled WGS sequence"/>
</dbReference>
<dbReference type="AlphaFoldDB" id="A0A7U7GD03"/>
<dbReference type="InterPro" id="IPR023753">
    <property type="entry name" value="FAD/NAD-binding_dom"/>
</dbReference>
<organism evidence="16 17">
    <name type="scientific">Candidatus Contendobacter odensis Run_B_J11</name>
    <dbReference type="NCBI Taxonomy" id="1400861"/>
    <lineage>
        <taxon>Bacteria</taxon>
        <taxon>Pseudomonadati</taxon>
        <taxon>Pseudomonadota</taxon>
        <taxon>Gammaproteobacteria</taxon>
        <taxon>Candidatus Competibacteraceae</taxon>
        <taxon>Candidatus Contendibacter</taxon>
    </lineage>
</organism>
<evidence type="ECO:0000256" key="13">
    <source>
        <dbReference type="PIRSR" id="PIRSR000350-3"/>
    </source>
</evidence>
<evidence type="ECO:0000256" key="8">
    <source>
        <dbReference type="ARBA" id="ARBA00022827"/>
    </source>
</evidence>
<feature type="domain" description="FAD/NAD(P)-binding" evidence="15">
    <location>
        <begin position="6"/>
        <end position="327"/>
    </location>
</feature>
<dbReference type="InterPro" id="IPR004099">
    <property type="entry name" value="Pyr_nucl-diS_OxRdtase_dimer"/>
</dbReference>
<evidence type="ECO:0000256" key="3">
    <source>
        <dbReference type="ARBA" id="ARBA00007532"/>
    </source>
</evidence>
<keyword evidence="11 13" id="KW-0520">NAD</keyword>
<dbReference type="Pfam" id="PF07992">
    <property type="entry name" value="Pyr_redox_2"/>
    <property type="match status" value="1"/>
</dbReference>
<proteinExistence type="inferred from homology"/>
<evidence type="ECO:0000313" key="16">
    <source>
        <dbReference type="EMBL" id="CDH46022.1"/>
    </source>
</evidence>
<keyword evidence="10 16" id="KW-0560">Oxidoreductase</keyword>
<comment type="similarity">
    <text evidence="3">Belongs to the class-I pyridine nucleotide-disulfide oxidoreductase family.</text>
</comment>
<dbReference type="GO" id="GO:0005829">
    <property type="term" value="C:cytosol"/>
    <property type="evidence" value="ECO:0007669"/>
    <property type="project" value="TreeGrafter"/>
</dbReference>
<evidence type="ECO:0000256" key="9">
    <source>
        <dbReference type="ARBA" id="ARBA00022857"/>
    </source>
</evidence>
<keyword evidence="13" id="KW-0547">Nucleotide-binding</keyword>